<dbReference type="Proteomes" id="UP000198868">
    <property type="component" value="Unassembled WGS sequence"/>
</dbReference>
<dbReference type="AlphaFoldDB" id="A0AAN2UFJ9"/>
<sequence length="37" mass="4072">MQKVATAHSFGVTSLAETCHPIFNYLALCAEQPHKKV</sequence>
<comment type="caution">
    <text evidence="1">The sequence shown here is derived from an EMBL/GenBank/DDBJ whole genome shotgun (WGS) entry which is preliminary data.</text>
</comment>
<organism evidence="1 2">
    <name type="scientific">Leuconostoc inhae</name>
    <dbReference type="NCBI Taxonomy" id="178001"/>
    <lineage>
        <taxon>Bacteria</taxon>
        <taxon>Bacillati</taxon>
        <taxon>Bacillota</taxon>
        <taxon>Bacilli</taxon>
        <taxon>Lactobacillales</taxon>
        <taxon>Lactobacillaceae</taxon>
        <taxon>Leuconostoc</taxon>
    </lineage>
</organism>
<gene>
    <name evidence="1" type="ORF">PL111_1543</name>
</gene>
<accession>A0AAN2UFJ9</accession>
<dbReference type="EMBL" id="FBTU01000016">
    <property type="protein sequence ID" value="CUW10033.1"/>
    <property type="molecule type" value="Genomic_DNA"/>
</dbReference>
<evidence type="ECO:0000313" key="2">
    <source>
        <dbReference type="Proteomes" id="UP000198868"/>
    </source>
</evidence>
<reference evidence="1 2" key="1">
    <citation type="submission" date="2015-12" db="EMBL/GenBank/DDBJ databases">
        <authorList>
            <person name="Andreevskaya M."/>
        </authorList>
    </citation>
    <scope>NUCLEOTIDE SEQUENCE [LARGE SCALE GENOMIC DNA]</scope>
    <source>
        <strain evidence="1 2">PL111</strain>
    </source>
</reference>
<evidence type="ECO:0000313" key="1">
    <source>
        <dbReference type="EMBL" id="CUW10033.1"/>
    </source>
</evidence>
<protein>
    <submittedName>
        <fullName evidence="1">Uncharacterized protein</fullName>
    </submittedName>
</protein>
<name>A0AAN2UFJ9_9LACO</name>
<proteinExistence type="predicted"/>